<proteinExistence type="predicted"/>
<dbReference type="Proteomes" id="UP000190256">
    <property type="component" value="Unassembled WGS sequence"/>
</dbReference>
<dbReference type="RefSeq" id="WP_078023828.1">
    <property type="nucleotide sequence ID" value="NZ_JADPGM010000004.1"/>
</dbReference>
<comment type="caution">
    <text evidence="2">The sequence shown here is derived from an EMBL/GenBank/DDBJ whole genome shotgun (WGS) entry which is preliminary data.</text>
</comment>
<dbReference type="AlphaFoldDB" id="A0A1S9I1N3"/>
<dbReference type="EMBL" id="MRAD01000004">
    <property type="protein sequence ID" value="OOO62801.1"/>
    <property type="molecule type" value="Genomic_DNA"/>
</dbReference>
<organism evidence="2 4">
    <name type="scientific">Clostridium tepidum</name>
    <dbReference type="NCBI Taxonomy" id="1962263"/>
    <lineage>
        <taxon>Bacteria</taxon>
        <taxon>Bacillati</taxon>
        <taxon>Bacillota</taxon>
        <taxon>Clostridia</taxon>
        <taxon>Eubacteriales</taxon>
        <taxon>Clostridiaceae</taxon>
        <taxon>Clostridium</taxon>
    </lineage>
</organism>
<name>A0A1S9I1N3_9CLOT</name>
<dbReference type="OrthoDB" id="1900745at2"/>
<dbReference type="Pfam" id="PF19952">
    <property type="entry name" value="DUF6414"/>
    <property type="match status" value="1"/>
</dbReference>
<accession>A0A1S9I1N3</accession>
<dbReference type="Proteomes" id="UP000190206">
    <property type="component" value="Unassembled WGS sequence"/>
</dbReference>
<dbReference type="InterPro" id="IPR045633">
    <property type="entry name" value="DUF6414"/>
</dbReference>
<sequence>MMSLPIYLDKMLIQDLYSILINGYLQSTSIKYVTDKTNSVRLQRGQEKRCRNENTYSKKKNKFHNREKSICNKDKERLSIKNNCISDESNLTGSLDGRNTNIKEFGVTKNFTTFHLFFDVRNMMMKQNMIKQITEKDIINNNISCGDYVEFEANMDNICIVSQLNSVIDSIECQDIDKLNNIINERNKYNKSYYINDYNVILQELKNLNKNLKRYNTRDIVVRFKNCSGVLSVNINDFPKENPYMYDITYCNCKVLCKVLKIVQDKSNIDLLRKTGMSSYYNKFLKSINPYFSILNDNDILTFNNIVTSIQGPAIQALPIAMYV</sequence>
<evidence type="ECO:0000313" key="3">
    <source>
        <dbReference type="Proteomes" id="UP000190206"/>
    </source>
</evidence>
<dbReference type="EMBL" id="MRAE01000040">
    <property type="protein sequence ID" value="OOO64072.1"/>
    <property type="molecule type" value="Genomic_DNA"/>
</dbReference>
<reference evidence="2 4" key="1">
    <citation type="submission" date="2016-12" db="EMBL/GenBank/DDBJ databases">
        <title>Clostridium tepidum sp. nov., a close relative of Clostridium sporogenes and Clostridium botulinum Group I.</title>
        <authorList>
            <person name="Dobritsa A.P."/>
            <person name="Kutumbaka K.K."/>
            <person name="Werner K."/>
            <person name="Wiedmann M."/>
            <person name="Asmus A."/>
            <person name="Samadpour M."/>
        </authorList>
    </citation>
    <scope>NUCLEOTIDE SEQUENCE [LARGE SCALE GENOMIC DNA]</scope>
    <source>
        <strain evidence="2 4">IEH 97212</strain>
    </source>
</reference>
<evidence type="ECO:0000313" key="1">
    <source>
        <dbReference type="EMBL" id="OOO62801.1"/>
    </source>
</evidence>
<gene>
    <name evidence="1" type="ORF">BS637_05820</name>
    <name evidence="2" type="ORF">BS638_12065</name>
</gene>
<protein>
    <submittedName>
        <fullName evidence="2">Uncharacterized protein</fullName>
    </submittedName>
</protein>
<evidence type="ECO:0000313" key="2">
    <source>
        <dbReference type="EMBL" id="OOO64072.1"/>
    </source>
</evidence>
<evidence type="ECO:0000313" key="4">
    <source>
        <dbReference type="Proteomes" id="UP000190256"/>
    </source>
</evidence>
<reference evidence="1 3" key="2">
    <citation type="submission" date="2016-12" db="EMBL/GenBank/DDBJ databases">
        <title>Clostridium tepidum sp. nov., a close relative of Clostridium sporogenes and Clostridium botulinum Group I.</title>
        <authorList>
            <person name="Dobritsa A.P."/>
            <person name="Kutumbaka K."/>
            <person name="Werner K."/>
            <person name="Samadpour M."/>
        </authorList>
    </citation>
    <scope>NUCLEOTIDE SEQUENCE [LARGE SCALE GENOMIC DNA]</scope>
    <source>
        <strain evidence="1 3">PE</strain>
    </source>
</reference>
<keyword evidence="3" id="KW-1185">Reference proteome</keyword>